<keyword evidence="3" id="KW-1185">Reference proteome</keyword>
<dbReference type="OrthoDB" id="5689851at2"/>
<reference evidence="2 3" key="1">
    <citation type="submission" date="2019-03" db="EMBL/GenBank/DDBJ databases">
        <title>Genomic Encyclopedia of Type Strains, Phase IV (KMG-IV): sequencing the most valuable type-strain genomes for metagenomic binning, comparative biology and taxonomic classification.</title>
        <authorList>
            <person name="Goeker M."/>
        </authorList>
    </citation>
    <scope>NUCLEOTIDE SEQUENCE [LARGE SCALE GENOMIC DNA]</scope>
    <source>
        <strain evidence="2 3">DSM 10053</strain>
    </source>
</reference>
<feature type="signal peptide" evidence="1">
    <location>
        <begin position="1"/>
        <end position="20"/>
    </location>
</feature>
<comment type="caution">
    <text evidence="2">The sequence shown here is derived from an EMBL/GenBank/DDBJ whole genome shotgun (WGS) entry which is preliminary data.</text>
</comment>
<evidence type="ECO:0000313" key="3">
    <source>
        <dbReference type="Proteomes" id="UP000295496"/>
    </source>
</evidence>
<accession>A0A4R1KQ62</accession>
<evidence type="ECO:0000313" key="2">
    <source>
        <dbReference type="EMBL" id="TCK67186.1"/>
    </source>
</evidence>
<dbReference type="Proteomes" id="UP000295496">
    <property type="component" value="Unassembled WGS sequence"/>
</dbReference>
<protein>
    <recommendedName>
        <fullName evidence="4">Porin</fullName>
    </recommendedName>
</protein>
<gene>
    <name evidence="2" type="ORF">EV692_2095</name>
</gene>
<evidence type="ECO:0008006" key="4">
    <source>
        <dbReference type="Google" id="ProtNLM"/>
    </source>
</evidence>
<dbReference type="AlphaFoldDB" id="A0A4R1KQ62"/>
<proteinExistence type="predicted"/>
<dbReference type="InterPro" id="IPR023614">
    <property type="entry name" value="Porin_dom_sf"/>
</dbReference>
<sequence>MKKTFTIFFSIVLVSPSVLAWNVIDNKETGTRFDIYGGLSLSYITTSTKTSNAATDIRTKTHYHTPVQNDSTRIYMNLQQSVGGDYYLRLHNQLRFGSTTGYAHHHRHNFGKLYSHTFFGGFGHKIYGEFTYGNQNVFTDYIKQTDKANTHSIADGLQRSVERKVFQYVNKGAIKGLEFGAYYGGAESLSVFQTKLANKRKNVWGLGVIHKQQIDDRQKYVLAVGFSQMRNHVTNTDRTGRTTIYSMGSSYSYDKTTIAFDLDQRLTKSIKSLTEDRTETEARFLIWQDLTPQWAIYSQYMDTHNKVKHLLNDAPTYKGKVKKFKIGTEYYIIPKYVRVALEWQTIRTKTYEPSTANSSSEYKRTRENATILGLRIIY</sequence>
<organism evidence="2 3">
    <name type="scientific">Lonepinella koalarum</name>
    <dbReference type="NCBI Taxonomy" id="53417"/>
    <lineage>
        <taxon>Bacteria</taxon>
        <taxon>Pseudomonadati</taxon>
        <taxon>Pseudomonadota</taxon>
        <taxon>Gammaproteobacteria</taxon>
        <taxon>Pasteurellales</taxon>
        <taxon>Pasteurellaceae</taxon>
        <taxon>Lonepinella</taxon>
    </lineage>
</organism>
<name>A0A4R1KQ62_9PAST</name>
<dbReference type="Gene3D" id="2.40.160.10">
    <property type="entry name" value="Porin"/>
    <property type="match status" value="1"/>
</dbReference>
<dbReference type="RefSeq" id="WP_132302664.1">
    <property type="nucleotide sequence ID" value="NZ_CP170642.1"/>
</dbReference>
<evidence type="ECO:0000256" key="1">
    <source>
        <dbReference type="SAM" id="SignalP"/>
    </source>
</evidence>
<dbReference type="EMBL" id="SMGJ01000007">
    <property type="protein sequence ID" value="TCK67186.1"/>
    <property type="molecule type" value="Genomic_DNA"/>
</dbReference>
<feature type="chain" id="PRO_5030099081" description="Porin" evidence="1">
    <location>
        <begin position="21"/>
        <end position="378"/>
    </location>
</feature>
<keyword evidence="1" id="KW-0732">Signal</keyword>
<dbReference type="SUPFAM" id="SSF56935">
    <property type="entry name" value="Porins"/>
    <property type="match status" value="1"/>
</dbReference>